<evidence type="ECO:0000256" key="4">
    <source>
        <dbReference type="ARBA" id="ARBA00022525"/>
    </source>
</evidence>
<dbReference type="GO" id="GO:0045823">
    <property type="term" value="P:positive regulation of heart contraction"/>
    <property type="evidence" value="ECO:0007669"/>
    <property type="project" value="InterPro"/>
</dbReference>
<dbReference type="Proteomes" id="UP000675881">
    <property type="component" value="Chromosome 10"/>
</dbReference>
<evidence type="ECO:0000313" key="7">
    <source>
        <dbReference type="Proteomes" id="UP000675881"/>
    </source>
</evidence>
<protein>
    <recommendedName>
        <fullName evidence="3">Pro-corazonin</fullName>
    </recommendedName>
</protein>
<keyword evidence="5" id="KW-0732">Signal</keyword>
<gene>
    <name evidence="6" type="ORF">LSAA_2339</name>
</gene>
<keyword evidence="7" id="KW-1185">Reference proteome</keyword>
<dbReference type="OrthoDB" id="6436322at2759"/>
<evidence type="ECO:0000256" key="1">
    <source>
        <dbReference type="ARBA" id="ARBA00004613"/>
    </source>
</evidence>
<evidence type="ECO:0000256" key="2">
    <source>
        <dbReference type="ARBA" id="ARBA00009635"/>
    </source>
</evidence>
<comment type="similarity">
    <text evidence="2">Belongs to the corazonin family.</text>
</comment>
<comment type="subcellular location">
    <subcellularLocation>
        <location evidence="1">Secreted</location>
    </subcellularLocation>
</comment>
<dbReference type="Pfam" id="PF17308">
    <property type="entry name" value="Corazonin"/>
    <property type="match status" value="1"/>
</dbReference>
<dbReference type="AlphaFoldDB" id="A0A7R8H187"/>
<dbReference type="GO" id="GO:0071858">
    <property type="term" value="F:corazonin receptor binding"/>
    <property type="evidence" value="ECO:0007669"/>
    <property type="project" value="InterPro"/>
</dbReference>
<evidence type="ECO:0000256" key="3">
    <source>
        <dbReference type="ARBA" id="ARBA00014144"/>
    </source>
</evidence>
<reference evidence="6" key="1">
    <citation type="submission" date="2021-02" db="EMBL/GenBank/DDBJ databases">
        <authorList>
            <person name="Bekaert M."/>
        </authorList>
    </citation>
    <scope>NUCLEOTIDE SEQUENCE</scope>
    <source>
        <strain evidence="6">IoA-00</strain>
    </source>
</reference>
<evidence type="ECO:0000313" key="6">
    <source>
        <dbReference type="EMBL" id="CAF2789864.1"/>
    </source>
</evidence>
<dbReference type="GO" id="GO:0005576">
    <property type="term" value="C:extracellular region"/>
    <property type="evidence" value="ECO:0007669"/>
    <property type="project" value="UniProtKB-SubCell"/>
</dbReference>
<evidence type="ECO:0000256" key="5">
    <source>
        <dbReference type="ARBA" id="ARBA00022729"/>
    </source>
</evidence>
<name>A0A7R8H187_LEPSM</name>
<organism evidence="6 7">
    <name type="scientific">Lepeophtheirus salmonis</name>
    <name type="common">Salmon louse</name>
    <name type="synonym">Caligus salmonis</name>
    <dbReference type="NCBI Taxonomy" id="72036"/>
    <lineage>
        <taxon>Eukaryota</taxon>
        <taxon>Metazoa</taxon>
        <taxon>Ecdysozoa</taxon>
        <taxon>Arthropoda</taxon>
        <taxon>Crustacea</taxon>
        <taxon>Multicrustacea</taxon>
        <taxon>Hexanauplia</taxon>
        <taxon>Copepoda</taxon>
        <taxon>Siphonostomatoida</taxon>
        <taxon>Caligidae</taxon>
        <taxon>Lepeophtheirus</taxon>
    </lineage>
</organism>
<sequence length="124" mass="14877">MPLNLRRIFRAAQLLTLLFIIINVFISKKECSGQTFHYSHGWTNGKRSDPLIDRIDTIQKKGRSFDNFKFLFMPDMIDQQQRRRRMAFKRDDKLVRFLLDENIRNMDKDGSEMFLPERYPSTLS</sequence>
<keyword evidence="4" id="KW-0964">Secreted</keyword>
<accession>A0A7R8H187</accession>
<dbReference type="InterPro" id="IPR020190">
    <property type="entry name" value="Procorazonin"/>
</dbReference>
<dbReference type="EMBL" id="HG994589">
    <property type="protein sequence ID" value="CAF2789864.1"/>
    <property type="molecule type" value="Genomic_DNA"/>
</dbReference>
<proteinExistence type="inferred from homology"/>